<evidence type="ECO:0000256" key="3">
    <source>
        <dbReference type="ARBA" id="ARBA00023163"/>
    </source>
</evidence>
<gene>
    <name evidence="6" type="ORF">G3576_12420</name>
</gene>
<protein>
    <submittedName>
        <fullName evidence="6">IclR family transcriptional regulator</fullName>
    </submittedName>
</protein>
<dbReference type="InterPro" id="IPR029016">
    <property type="entry name" value="GAF-like_dom_sf"/>
</dbReference>
<dbReference type="SUPFAM" id="SSF46785">
    <property type="entry name" value="Winged helix' DNA-binding domain"/>
    <property type="match status" value="1"/>
</dbReference>
<proteinExistence type="predicted"/>
<dbReference type="FunFam" id="1.10.10.10:FF:000056">
    <property type="entry name" value="IclR family transcriptional regulator"/>
    <property type="match status" value="1"/>
</dbReference>
<dbReference type="Proteomes" id="UP000475385">
    <property type="component" value="Unassembled WGS sequence"/>
</dbReference>
<keyword evidence="2" id="KW-0238">DNA-binding</keyword>
<dbReference type="SUPFAM" id="SSF55781">
    <property type="entry name" value="GAF domain-like"/>
    <property type="match status" value="1"/>
</dbReference>
<evidence type="ECO:0000313" key="7">
    <source>
        <dbReference type="Proteomes" id="UP000475385"/>
    </source>
</evidence>
<dbReference type="InterPro" id="IPR036388">
    <property type="entry name" value="WH-like_DNA-bd_sf"/>
</dbReference>
<evidence type="ECO:0000259" key="5">
    <source>
        <dbReference type="PROSITE" id="PS51078"/>
    </source>
</evidence>
<evidence type="ECO:0000313" key="6">
    <source>
        <dbReference type="EMBL" id="NGM20821.1"/>
    </source>
</evidence>
<dbReference type="PROSITE" id="PS51077">
    <property type="entry name" value="HTH_ICLR"/>
    <property type="match status" value="1"/>
</dbReference>
<dbReference type="Pfam" id="PF09339">
    <property type="entry name" value="HTH_IclR"/>
    <property type="match status" value="1"/>
</dbReference>
<dbReference type="Gene3D" id="3.30.450.40">
    <property type="match status" value="1"/>
</dbReference>
<dbReference type="CDD" id="cd00090">
    <property type="entry name" value="HTH_ARSR"/>
    <property type="match status" value="1"/>
</dbReference>
<keyword evidence="1" id="KW-0805">Transcription regulation</keyword>
<dbReference type="PROSITE" id="PS51078">
    <property type="entry name" value="ICLR_ED"/>
    <property type="match status" value="1"/>
</dbReference>
<dbReference type="Gene3D" id="1.10.10.10">
    <property type="entry name" value="Winged helix-like DNA-binding domain superfamily/Winged helix DNA-binding domain"/>
    <property type="match status" value="1"/>
</dbReference>
<feature type="domain" description="IclR-ED" evidence="5">
    <location>
        <begin position="80"/>
        <end position="262"/>
    </location>
</feature>
<dbReference type="InterPro" id="IPR014757">
    <property type="entry name" value="Tscrpt_reg_IclR_C"/>
</dbReference>
<sequence>MKSSAPRSPEAQAGEGLHSVSMAFRILEYLAAQRGGVGVTALAEALGTTKSRAHRHLRTLVETGYIVQSPESEKYRVGSRLVTLGRAVAENFDLATIARGEMRALRDALGQSVVISRTEGATAVVLATLTGREAIEIAVKPGSILPPHCTAQGKLALAHAEEAVRERVLLSRLDMRTPHTITSPATLRQELGRIRERGWAVAPGESLVGVNALAAPIFEGDGRIVGSIAILGSIQFIEAEPEAAQISQLRQAASRLSAQLGWTNGSVDRPPA</sequence>
<evidence type="ECO:0000259" key="4">
    <source>
        <dbReference type="PROSITE" id="PS51077"/>
    </source>
</evidence>
<comment type="caution">
    <text evidence="6">The sequence shown here is derived from an EMBL/GenBank/DDBJ whole genome shotgun (WGS) entry which is preliminary data.</text>
</comment>
<organism evidence="6 7">
    <name type="scientific">Falsiroseomonas algicola</name>
    <dbReference type="NCBI Taxonomy" id="2716930"/>
    <lineage>
        <taxon>Bacteria</taxon>
        <taxon>Pseudomonadati</taxon>
        <taxon>Pseudomonadota</taxon>
        <taxon>Alphaproteobacteria</taxon>
        <taxon>Acetobacterales</taxon>
        <taxon>Roseomonadaceae</taxon>
        <taxon>Falsiroseomonas</taxon>
    </lineage>
</organism>
<keyword evidence="7" id="KW-1185">Reference proteome</keyword>
<dbReference type="Pfam" id="PF01614">
    <property type="entry name" value="IclR_C"/>
    <property type="match status" value="1"/>
</dbReference>
<keyword evidence="3" id="KW-0804">Transcription</keyword>
<evidence type="ECO:0000256" key="1">
    <source>
        <dbReference type="ARBA" id="ARBA00023015"/>
    </source>
</evidence>
<dbReference type="PANTHER" id="PTHR30136:SF8">
    <property type="entry name" value="TRANSCRIPTIONAL REGULATORY PROTEIN"/>
    <property type="match status" value="1"/>
</dbReference>
<dbReference type="GO" id="GO:0045892">
    <property type="term" value="P:negative regulation of DNA-templated transcription"/>
    <property type="evidence" value="ECO:0007669"/>
    <property type="project" value="TreeGrafter"/>
</dbReference>
<feature type="domain" description="HTH iclR-type" evidence="4">
    <location>
        <begin position="17"/>
        <end position="79"/>
    </location>
</feature>
<reference evidence="6 7" key="1">
    <citation type="submission" date="2020-02" db="EMBL/GenBank/DDBJ databases">
        <authorList>
            <person name="Kim H.M."/>
            <person name="Jeon C.O."/>
        </authorList>
    </citation>
    <scope>NUCLEOTIDE SEQUENCE [LARGE SCALE GENOMIC DNA]</scope>
    <source>
        <strain evidence="6 7">PeD5</strain>
    </source>
</reference>
<dbReference type="AlphaFoldDB" id="A0A6M1LKJ1"/>
<dbReference type="InterPro" id="IPR036390">
    <property type="entry name" value="WH_DNA-bd_sf"/>
</dbReference>
<dbReference type="SMART" id="SM00346">
    <property type="entry name" value="HTH_ICLR"/>
    <property type="match status" value="1"/>
</dbReference>
<dbReference type="InterPro" id="IPR011991">
    <property type="entry name" value="ArsR-like_HTH"/>
</dbReference>
<dbReference type="PANTHER" id="PTHR30136">
    <property type="entry name" value="HELIX-TURN-HELIX TRANSCRIPTIONAL REGULATOR, ICLR FAMILY"/>
    <property type="match status" value="1"/>
</dbReference>
<dbReference type="InterPro" id="IPR005471">
    <property type="entry name" value="Tscrpt_reg_IclR_N"/>
</dbReference>
<evidence type="ECO:0000256" key="2">
    <source>
        <dbReference type="ARBA" id="ARBA00023125"/>
    </source>
</evidence>
<reference evidence="6 7" key="2">
    <citation type="submission" date="2020-03" db="EMBL/GenBank/DDBJ databases">
        <title>Roseomonas stagni sp. nov., isolated from pond water in Japan.</title>
        <authorList>
            <person name="Furuhata K."/>
            <person name="Miyamoto H."/>
            <person name="Goto K."/>
        </authorList>
    </citation>
    <scope>NUCLEOTIDE SEQUENCE [LARGE SCALE GENOMIC DNA]</scope>
    <source>
        <strain evidence="6 7">PeD5</strain>
    </source>
</reference>
<accession>A0A6M1LKJ1</accession>
<dbReference type="GO" id="GO:0003677">
    <property type="term" value="F:DNA binding"/>
    <property type="evidence" value="ECO:0007669"/>
    <property type="project" value="UniProtKB-KW"/>
</dbReference>
<dbReference type="RefSeq" id="WP_164694719.1">
    <property type="nucleotide sequence ID" value="NZ_JAAIKB010000004.1"/>
</dbReference>
<name>A0A6M1LKJ1_9PROT</name>
<dbReference type="InterPro" id="IPR050707">
    <property type="entry name" value="HTH_MetabolicPath_Reg"/>
</dbReference>
<dbReference type="EMBL" id="JAAIKB010000004">
    <property type="protein sequence ID" value="NGM20821.1"/>
    <property type="molecule type" value="Genomic_DNA"/>
</dbReference>
<dbReference type="GO" id="GO:0003700">
    <property type="term" value="F:DNA-binding transcription factor activity"/>
    <property type="evidence" value="ECO:0007669"/>
    <property type="project" value="TreeGrafter"/>
</dbReference>